<keyword evidence="2" id="KW-1185">Reference proteome</keyword>
<sequence length="69" mass="7674">MVMLEYNIRNDNYFPLKTQALEQDSNPNPEPLQAASSEDQGDAHPRFLEAKPPQAEAKSNCLKGKASQT</sequence>
<dbReference type="EMBL" id="QTSX02002215">
    <property type="protein sequence ID" value="KAJ9077180.1"/>
    <property type="molecule type" value="Genomic_DNA"/>
</dbReference>
<name>A0ACC2TRN0_9FUNG</name>
<comment type="caution">
    <text evidence="1">The sequence shown here is derived from an EMBL/GenBank/DDBJ whole genome shotgun (WGS) entry which is preliminary data.</text>
</comment>
<proteinExistence type="predicted"/>
<accession>A0ACC2TRN0</accession>
<gene>
    <name evidence="1" type="ORF">DSO57_1019173</name>
</gene>
<evidence type="ECO:0000313" key="1">
    <source>
        <dbReference type="EMBL" id="KAJ9077180.1"/>
    </source>
</evidence>
<reference evidence="1" key="1">
    <citation type="submission" date="2022-04" db="EMBL/GenBank/DDBJ databases">
        <title>Genome of the entomopathogenic fungus Entomophthora muscae.</title>
        <authorList>
            <person name="Elya C."/>
            <person name="Lovett B.R."/>
            <person name="Lee E."/>
            <person name="Macias A.M."/>
            <person name="Hajek A.E."/>
            <person name="De Bivort B.L."/>
            <person name="Kasson M.T."/>
            <person name="De Fine Licht H.H."/>
            <person name="Stajich J.E."/>
        </authorList>
    </citation>
    <scope>NUCLEOTIDE SEQUENCE</scope>
    <source>
        <strain evidence="1">Berkeley</strain>
    </source>
</reference>
<protein>
    <submittedName>
        <fullName evidence="1">Uncharacterized protein</fullName>
    </submittedName>
</protein>
<evidence type="ECO:0000313" key="2">
    <source>
        <dbReference type="Proteomes" id="UP001165960"/>
    </source>
</evidence>
<dbReference type="Proteomes" id="UP001165960">
    <property type="component" value="Unassembled WGS sequence"/>
</dbReference>
<organism evidence="1 2">
    <name type="scientific">Entomophthora muscae</name>
    <dbReference type="NCBI Taxonomy" id="34485"/>
    <lineage>
        <taxon>Eukaryota</taxon>
        <taxon>Fungi</taxon>
        <taxon>Fungi incertae sedis</taxon>
        <taxon>Zoopagomycota</taxon>
        <taxon>Entomophthoromycotina</taxon>
        <taxon>Entomophthoromycetes</taxon>
        <taxon>Entomophthorales</taxon>
        <taxon>Entomophthoraceae</taxon>
        <taxon>Entomophthora</taxon>
    </lineage>
</organism>